<dbReference type="EMBL" id="JABTTY010000001">
    <property type="protein sequence ID" value="MBE7525303.1"/>
    <property type="molecule type" value="Genomic_DNA"/>
</dbReference>
<dbReference type="Proteomes" id="UP000710385">
    <property type="component" value="Unassembled WGS sequence"/>
</dbReference>
<proteinExistence type="predicted"/>
<protein>
    <submittedName>
        <fullName evidence="1">Uncharacterized protein</fullName>
    </submittedName>
</protein>
<accession>A0A928TT56</accession>
<dbReference type="AlphaFoldDB" id="A0A928TT56"/>
<comment type="caution">
    <text evidence="1">The sequence shown here is derived from an EMBL/GenBank/DDBJ whole genome shotgun (WGS) entry which is preliminary data.</text>
</comment>
<gene>
    <name evidence="1" type="ORF">HS096_02870</name>
</gene>
<reference evidence="1" key="1">
    <citation type="submission" date="2020-05" db="EMBL/GenBank/DDBJ databases">
        <title>High-Quality Genomes of Partial-Nitritation/Anammox System by Hierarchical Clustering Based Hybrid Assembly.</title>
        <authorList>
            <person name="Liu L."/>
            <person name="Wang Y."/>
            <person name="Che Y."/>
            <person name="Chen Y."/>
            <person name="Xia Y."/>
            <person name="Luo R."/>
            <person name="Cheng S.H."/>
            <person name="Zheng C."/>
            <person name="Zhang T."/>
        </authorList>
    </citation>
    <scope>NUCLEOTIDE SEQUENCE</scope>
    <source>
        <strain evidence="1">H1_PAT1</strain>
    </source>
</reference>
<organism evidence="1 2">
    <name type="scientific">candidate division WWE3 bacterium</name>
    <dbReference type="NCBI Taxonomy" id="2053526"/>
    <lineage>
        <taxon>Bacteria</taxon>
        <taxon>Katanobacteria</taxon>
    </lineage>
</organism>
<sequence length="83" mass="9671">MDRLTTAELADTLETLRRNVRDLLFRTELVSVGVESTIRHQVENRRQCIQILQELEAVTETYKIFLQHIESRAYEKEGHAGNS</sequence>
<evidence type="ECO:0000313" key="1">
    <source>
        <dbReference type="EMBL" id="MBE7525303.1"/>
    </source>
</evidence>
<name>A0A928TT56_UNCKA</name>
<evidence type="ECO:0000313" key="2">
    <source>
        <dbReference type="Proteomes" id="UP000710385"/>
    </source>
</evidence>